<organism evidence="3 4">
    <name type="scientific">Algoriphagus sanaruensis</name>
    <dbReference type="NCBI Taxonomy" id="1727163"/>
    <lineage>
        <taxon>Bacteria</taxon>
        <taxon>Pseudomonadati</taxon>
        <taxon>Bacteroidota</taxon>
        <taxon>Cytophagia</taxon>
        <taxon>Cytophagales</taxon>
        <taxon>Cyclobacteriaceae</taxon>
        <taxon>Algoriphagus</taxon>
    </lineage>
</organism>
<dbReference type="CDD" id="cd07185">
    <property type="entry name" value="OmpA_C-like"/>
    <property type="match status" value="1"/>
</dbReference>
<dbReference type="PROSITE" id="PS51123">
    <property type="entry name" value="OMPA_2"/>
    <property type="match status" value="1"/>
</dbReference>
<keyword evidence="4" id="KW-1185">Reference proteome</keyword>
<accession>A0A142EP40</accession>
<dbReference type="Pfam" id="PF00691">
    <property type="entry name" value="OmpA"/>
    <property type="match status" value="1"/>
</dbReference>
<evidence type="ECO:0000313" key="4">
    <source>
        <dbReference type="Proteomes" id="UP000073816"/>
    </source>
</evidence>
<name>A0A142EP40_9BACT</name>
<dbReference type="InterPro" id="IPR050330">
    <property type="entry name" value="Bact_OuterMem_StrucFunc"/>
</dbReference>
<dbReference type="OrthoDB" id="9809364at2"/>
<dbReference type="RefSeq" id="WP_067547178.1">
    <property type="nucleotide sequence ID" value="NZ_CP012836.1"/>
</dbReference>
<keyword evidence="1" id="KW-0472">Membrane</keyword>
<dbReference type="AlphaFoldDB" id="A0A142EP40"/>
<reference evidence="3 4" key="2">
    <citation type="journal article" date="2016" name="Genome Announc.">
        <title>Complete Genome Sequence of Algoriphagus sp. Strain M8-2, Isolated from a Brackish Lake.</title>
        <authorList>
            <person name="Muraguchi Y."/>
            <person name="Kushimoto K."/>
            <person name="Ohtsubo Y."/>
            <person name="Suzuki T."/>
            <person name="Dohra H."/>
            <person name="Kimbara K."/>
            <person name="Shintani M."/>
        </authorList>
    </citation>
    <scope>NUCLEOTIDE SEQUENCE [LARGE SCALE GENOMIC DNA]</scope>
    <source>
        <strain evidence="3 4">M8-2</strain>
    </source>
</reference>
<dbReference type="PANTHER" id="PTHR30329">
    <property type="entry name" value="STATOR ELEMENT OF FLAGELLAR MOTOR COMPLEX"/>
    <property type="match status" value="1"/>
</dbReference>
<dbReference type="PANTHER" id="PTHR30329:SF21">
    <property type="entry name" value="LIPOPROTEIN YIAD-RELATED"/>
    <property type="match status" value="1"/>
</dbReference>
<dbReference type="EMBL" id="CP012836">
    <property type="protein sequence ID" value="AMQ56895.1"/>
    <property type="molecule type" value="Genomic_DNA"/>
</dbReference>
<evidence type="ECO:0000256" key="1">
    <source>
        <dbReference type="PROSITE-ProRule" id="PRU00473"/>
    </source>
</evidence>
<reference evidence="4" key="1">
    <citation type="submission" date="2015-09" db="EMBL/GenBank/DDBJ databases">
        <title>Complete sequence of Algoriphagus sp. M8-2.</title>
        <authorList>
            <person name="Shintani M."/>
        </authorList>
    </citation>
    <scope>NUCLEOTIDE SEQUENCE [LARGE SCALE GENOMIC DNA]</scope>
    <source>
        <strain evidence="4">M8-2</strain>
    </source>
</reference>
<feature type="domain" description="OmpA-like" evidence="2">
    <location>
        <begin position="420"/>
        <end position="534"/>
    </location>
</feature>
<dbReference type="KEGG" id="alm:AO498_10685"/>
<dbReference type="Gene3D" id="3.30.1330.60">
    <property type="entry name" value="OmpA-like domain"/>
    <property type="match status" value="1"/>
</dbReference>
<dbReference type="PATRIC" id="fig|1727163.4.peg.2229"/>
<dbReference type="InterPro" id="IPR006665">
    <property type="entry name" value="OmpA-like"/>
</dbReference>
<dbReference type="Proteomes" id="UP000073816">
    <property type="component" value="Chromosome"/>
</dbReference>
<proteinExistence type="predicted"/>
<sequence length="534" mass="58892">MRLNISNFLFKASSFILLAFCVSKISLGQELKSISGANSPNDDFNPVSVGNQTILFTRAFHPKNLGGKNDPGDIWMIRKDDAGNWGNEIHRPDLSTSGYDLPLGMEDVLTLLILRNENGSVSIHQFSKFGADWNYLRQVNLEGLSTLQGTITGRVASQGKILFLSGKRSDSLGNEDIYFSEKLGPIDWGKLESLGPAINGKGQEVGPFFQSETSLLYFSSNSHPDATGKDILISKKLENGWSSPVKWEQISGRGSESSILVLSSTEAIWSSTQNSDGFADLMTFSEPQDLIVPNEFENYQPIAPESKVEKVKPVSILKKEEKVENPVLQQETVLAPRIEEEIPVSWLVMDSKSKLEIAYELEWQKGNDPILLPKESLASELKNLGVTAAKVTSKGYFPVWVSINALMPKGRTVVQLTKAETGSALVLKEVQFQRGTAEFEGKETVTVLEEIARFLMDNPSVKIRINGHTDNVGDPGLNKQLSLERAGKIRDFLTQLGVEFENVRISGWGGTKPISSNATEAGRSKNRRVELVVE</sequence>
<gene>
    <name evidence="3" type="ORF">AO498_10685</name>
</gene>
<dbReference type="PRINTS" id="PR01023">
    <property type="entry name" value="NAFLGMOTY"/>
</dbReference>
<evidence type="ECO:0000259" key="2">
    <source>
        <dbReference type="PROSITE" id="PS51123"/>
    </source>
</evidence>
<dbReference type="GO" id="GO:0016020">
    <property type="term" value="C:membrane"/>
    <property type="evidence" value="ECO:0007669"/>
    <property type="project" value="UniProtKB-UniRule"/>
</dbReference>
<evidence type="ECO:0000313" key="3">
    <source>
        <dbReference type="EMBL" id="AMQ56895.1"/>
    </source>
</evidence>
<dbReference type="STRING" id="1727163.AO498_10685"/>
<dbReference type="InterPro" id="IPR036737">
    <property type="entry name" value="OmpA-like_sf"/>
</dbReference>
<dbReference type="SUPFAM" id="SSF103088">
    <property type="entry name" value="OmpA-like"/>
    <property type="match status" value="1"/>
</dbReference>
<protein>
    <recommendedName>
        <fullName evidence="2">OmpA-like domain-containing protein</fullName>
    </recommendedName>
</protein>